<evidence type="ECO:0000256" key="2">
    <source>
        <dbReference type="ARBA" id="ARBA00022741"/>
    </source>
</evidence>
<dbReference type="SUPFAM" id="SSF52540">
    <property type="entry name" value="P-loop containing nucleoside triphosphate hydrolases"/>
    <property type="match status" value="1"/>
</dbReference>
<dbReference type="GO" id="GO:0005524">
    <property type="term" value="F:ATP binding"/>
    <property type="evidence" value="ECO:0007669"/>
    <property type="project" value="UniProtKB-KW"/>
</dbReference>
<dbReference type="InterPro" id="IPR017871">
    <property type="entry name" value="ABC_transporter-like_CS"/>
</dbReference>
<evidence type="ECO:0000256" key="1">
    <source>
        <dbReference type="ARBA" id="ARBA00022448"/>
    </source>
</evidence>
<dbReference type="OrthoDB" id="9804819at2"/>
<protein>
    <submittedName>
        <fullName evidence="4">ABC transporter ATP-binding protein</fullName>
    </submittedName>
</protein>
<reference evidence="4 5" key="1">
    <citation type="submission" date="2020-09" db="EMBL/GenBank/DDBJ databases">
        <title>Characterization and genome sequencing of Ruminiclostridium sp. nov. MA18.</title>
        <authorList>
            <person name="Rettenmaier R."/>
            <person name="Kowollik M.-L."/>
            <person name="Liebl W."/>
            <person name="Zverlov V."/>
        </authorList>
    </citation>
    <scope>NUCLEOTIDE SEQUENCE [LARGE SCALE GENOMIC DNA]</scope>
    <source>
        <strain evidence="4 5">MA18</strain>
    </source>
</reference>
<dbReference type="InterPro" id="IPR003439">
    <property type="entry name" value="ABC_transporter-like_ATP-bd"/>
</dbReference>
<evidence type="ECO:0000313" key="5">
    <source>
        <dbReference type="Proteomes" id="UP000306409"/>
    </source>
</evidence>
<dbReference type="InterPro" id="IPR027417">
    <property type="entry name" value="P-loop_NTPase"/>
</dbReference>
<dbReference type="EMBL" id="CP061336">
    <property type="protein sequence ID" value="QNU66071.1"/>
    <property type="molecule type" value="Genomic_DNA"/>
</dbReference>
<dbReference type="KEGG" id="rher:EHE19_014440"/>
<keyword evidence="1" id="KW-0813">Transport</keyword>
<dbReference type="AlphaFoldDB" id="A0A4U7JHJ1"/>
<dbReference type="PANTHER" id="PTHR42711">
    <property type="entry name" value="ABC TRANSPORTER ATP-BINDING PROTEIN"/>
    <property type="match status" value="1"/>
</dbReference>
<dbReference type="Pfam" id="PF00005">
    <property type="entry name" value="ABC_tran"/>
    <property type="match status" value="1"/>
</dbReference>
<organism evidence="4 5">
    <name type="scientific">Ruminiclostridium herbifermentans</name>
    <dbReference type="NCBI Taxonomy" id="2488810"/>
    <lineage>
        <taxon>Bacteria</taxon>
        <taxon>Bacillati</taxon>
        <taxon>Bacillota</taxon>
        <taxon>Clostridia</taxon>
        <taxon>Eubacteriales</taxon>
        <taxon>Oscillospiraceae</taxon>
        <taxon>Ruminiclostridium</taxon>
    </lineage>
</organism>
<keyword evidence="3 4" id="KW-0067">ATP-binding</keyword>
<dbReference type="PROSITE" id="PS50893">
    <property type="entry name" value="ABC_TRANSPORTER_2"/>
    <property type="match status" value="1"/>
</dbReference>
<keyword evidence="5" id="KW-1185">Reference proteome</keyword>
<dbReference type="Proteomes" id="UP000306409">
    <property type="component" value="Chromosome"/>
</dbReference>
<dbReference type="InterPro" id="IPR003593">
    <property type="entry name" value="AAA+_ATPase"/>
</dbReference>
<dbReference type="Gene3D" id="3.40.50.300">
    <property type="entry name" value="P-loop containing nucleotide triphosphate hydrolases"/>
    <property type="match status" value="1"/>
</dbReference>
<dbReference type="PANTHER" id="PTHR42711:SF16">
    <property type="entry name" value="ABC TRANSPORTER ATP-BINDING PROTEIN"/>
    <property type="match status" value="1"/>
</dbReference>
<proteinExistence type="predicted"/>
<evidence type="ECO:0000313" key="4">
    <source>
        <dbReference type="EMBL" id="QNU66071.1"/>
    </source>
</evidence>
<accession>A0A4U7JHJ1</accession>
<dbReference type="GO" id="GO:0016887">
    <property type="term" value="F:ATP hydrolysis activity"/>
    <property type="evidence" value="ECO:0007669"/>
    <property type="project" value="InterPro"/>
</dbReference>
<gene>
    <name evidence="4" type="ORF">EHE19_014440</name>
</gene>
<keyword evidence="2" id="KW-0547">Nucleotide-binding</keyword>
<sequence>MGKARVRIDNLRKSYGDYVAVDNISIEVNEGEIFGLLGPNGAGKTSLLECVEGLRIPDSGTIEICGYNPIKDSAKIKQVLGVQLQSSGLPSSITVKEAIDFFAACHNVKPNQEIVERLGLNEKFRKKYKDLSGGEKRRLVLALATIHNPKVLILDEPTAALDVQARVELHEVMKTLSCNGTSIILATHDMAEAEKLCSRILIMMKGKKIVEGTPKEITAMGSKNSKIFVRTVGNSLQNSDGECVDDYYTFISNMPGEKVSQILNLIESNGDTLVDLRIERESLEEKFVELTAGRRNV</sequence>
<dbReference type="RefSeq" id="WP_137696819.1">
    <property type="nucleotide sequence ID" value="NZ_CP061336.1"/>
</dbReference>
<dbReference type="PROSITE" id="PS00211">
    <property type="entry name" value="ABC_TRANSPORTER_1"/>
    <property type="match status" value="1"/>
</dbReference>
<evidence type="ECO:0000256" key="3">
    <source>
        <dbReference type="ARBA" id="ARBA00022840"/>
    </source>
</evidence>
<dbReference type="InterPro" id="IPR050763">
    <property type="entry name" value="ABC_transporter_ATP-binding"/>
</dbReference>
<dbReference type="CDD" id="cd03230">
    <property type="entry name" value="ABC_DR_subfamily_A"/>
    <property type="match status" value="1"/>
</dbReference>
<name>A0A4U7JHJ1_9FIRM</name>
<dbReference type="SMART" id="SM00382">
    <property type="entry name" value="AAA"/>
    <property type="match status" value="1"/>
</dbReference>